<dbReference type="CDD" id="cd10017">
    <property type="entry name" value="B3_DNA"/>
    <property type="match status" value="2"/>
</dbReference>
<accession>A0A2G2WHU3</accession>
<dbReference type="PROSITE" id="PS50863">
    <property type="entry name" value="B3"/>
    <property type="match status" value="2"/>
</dbReference>
<feature type="domain" description="TF-B3" evidence="7">
    <location>
        <begin position="3"/>
        <end position="96"/>
    </location>
</feature>
<sequence length="358" mass="42196">MRKGFFKVFDPEKNAQRMKIPTSFIDYMNGKLTRKVSLRDGFGNMWPIRVTKIGCDFYFHYGWTKFTKDNTLEFGDFLIFDYGKNGEFDLKLLATNGCVKKGDGGEKKREERNMEHQIKIEPKMKNLSRDSSSGSSSDDSDEDYVEEEVEEEEENEMEPRSKHIYKEKEEEDEKEEDEDKSKHIYKEKEEEDEKEEDEDKNERVGTLMNKTPHSKARCKRATYHKVSGRHDHFGKDIFRSGRAIQPENPYFIAKVRAKRKDELYVPVDVVRDYKLDIPSSMIIRDSAGREFQTKLKIWSDGRIWLVGGWRSLCNWNLVDQNDICICEFVREKCSKGLYLQVQVLYEGSSSHPNKKYKK</sequence>
<dbReference type="InterPro" id="IPR015300">
    <property type="entry name" value="DNA-bd_pseudobarrel_sf"/>
</dbReference>
<reference evidence="9" key="2">
    <citation type="journal article" date="2017" name="J. Anim. Genet.">
        <title>Multiple reference genome sequences of hot pepper reveal the massive evolution of plant disease resistance genes by retroduplication.</title>
        <authorList>
            <person name="Kim S."/>
            <person name="Park J."/>
            <person name="Yeom S.-I."/>
            <person name="Kim Y.-M."/>
            <person name="Seo E."/>
            <person name="Kim K.-T."/>
            <person name="Kim M.-S."/>
            <person name="Lee J.M."/>
            <person name="Cheong K."/>
            <person name="Shin H.-S."/>
            <person name="Kim S.-B."/>
            <person name="Han K."/>
            <person name="Lee J."/>
            <person name="Park M."/>
            <person name="Lee H.-A."/>
            <person name="Lee H.-Y."/>
            <person name="Lee Y."/>
            <person name="Oh S."/>
            <person name="Lee J.H."/>
            <person name="Choi E."/>
            <person name="Choi E."/>
            <person name="Lee S.E."/>
            <person name="Jeon J."/>
            <person name="Kim H."/>
            <person name="Choi G."/>
            <person name="Song H."/>
            <person name="Lee J."/>
            <person name="Lee S.-C."/>
            <person name="Kwon J.-K."/>
            <person name="Lee H.-Y."/>
            <person name="Koo N."/>
            <person name="Hong Y."/>
            <person name="Kim R.W."/>
            <person name="Kang W.-H."/>
            <person name="Huh J.H."/>
            <person name="Kang B.-C."/>
            <person name="Yang T.-J."/>
            <person name="Lee Y.-H."/>
            <person name="Bennetzen J.L."/>
            <person name="Choi D."/>
        </authorList>
    </citation>
    <scope>NUCLEOTIDE SEQUENCE [LARGE SCALE GENOMIC DNA]</scope>
    <source>
        <strain evidence="9">cv. PBC81</strain>
    </source>
</reference>
<name>A0A2G2WHU3_CAPBA</name>
<comment type="subcellular location">
    <subcellularLocation>
        <location evidence="1">Nucleus</location>
    </subcellularLocation>
</comment>
<evidence type="ECO:0000256" key="6">
    <source>
        <dbReference type="SAM" id="MobiDB-lite"/>
    </source>
</evidence>
<feature type="compositionally biased region" description="Acidic residues" evidence="6">
    <location>
        <begin position="169"/>
        <end position="178"/>
    </location>
</feature>
<dbReference type="InterPro" id="IPR003340">
    <property type="entry name" value="B3_DNA-bd"/>
</dbReference>
<dbReference type="Pfam" id="PF02362">
    <property type="entry name" value="B3"/>
    <property type="match status" value="2"/>
</dbReference>
<dbReference type="InterPro" id="IPR053333">
    <property type="entry name" value="Cytochrome_b6-f_sub7"/>
</dbReference>
<feature type="compositionally biased region" description="Basic and acidic residues" evidence="6">
    <location>
        <begin position="157"/>
        <end position="168"/>
    </location>
</feature>
<dbReference type="GO" id="GO:0003677">
    <property type="term" value="F:DNA binding"/>
    <property type="evidence" value="ECO:0007669"/>
    <property type="project" value="UniProtKB-KW"/>
</dbReference>
<dbReference type="AlphaFoldDB" id="A0A2G2WHU3"/>
<evidence type="ECO:0000256" key="2">
    <source>
        <dbReference type="ARBA" id="ARBA00023015"/>
    </source>
</evidence>
<keyword evidence="4" id="KW-0804">Transcription</keyword>
<dbReference type="SUPFAM" id="SSF101936">
    <property type="entry name" value="DNA-binding pseudobarrel domain"/>
    <property type="match status" value="2"/>
</dbReference>
<feature type="domain" description="TF-B3" evidence="7">
    <location>
        <begin position="248"/>
        <end position="347"/>
    </location>
</feature>
<keyword evidence="9" id="KW-1185">Reference proteome</keyword>
<dbReference type="OrthoDB" id="1094641at2759"/>
<feature type="compositionally biased region" description="Acidic residues" evidence="6">
    <location>
        <begin position="138"/>
        <end position="156"/>
    </location>
</feature>
<keyword evidence="2" id="KW-0805">Transcription regulation</keyword>
<evidence type="ECO:0000313" key="9">
    <source>
        <dbReference type="Proteomes" id="UP000224567"/>
    </source>
</evidence>
<evidence type="ECO:0000256" key="3">
    <source>
        <dbReference type="ARBA" id="ARBA00023125"/>
    </source>
</evidence>
<dbReference type="PANTHER" id="PTHR34951:SF7">
    <property type="entry name" value="TF-B3 DOMAIN-CONTAINING PROTEIN"/>
    <property type="match status" value="1"/>
</dbReference>
<feature type="region of interest" description="Disordered" evidence="6">
    <location>
        <begin position="101"/>
        <end position="205"/>
    </location>
</feature>
<keyword evidence="5" id="KW-0539">Nucleus</keyword>
<organism evidence="8 9">
    <name type="scientific">Capsicum baccatum</name>
    <name type="common">Peruvian pepper</name>
    <dbReference type="NCBI Taxonomy" id="33114"/>
    <lineage>
        <taxon>Eukaryota</taxon>
        <taxon>Viridiplantae</taxon>
        <taxon>Streptophyta</taxon>
        <taxon>Embryophyta</taxon>
        <taxon>Tracheophyta</taxon>
        <taxon>Spermatophyta</taxon>
        <taxon>Magnoliopsida</taxon>
        <taxon>eudicotyledons</taxon>
        <taxon>Gunneridae</taxon>
        <taxon>Pentapetalae</taxon>
        <taxon>asterids</taxon>
        <taxon>lamiids</taxon>
        <taxon>Solanales</taxon>
        <taxon>Solanaceae</taxon>
        <taxon>Solanoideae</taxon>
        <taxon>Capsiceae</taxon>
        <taxon>Capsicum</taxon>
    </lineage>
</organism>
<protein>
    <recommendedName>
        <fullName evidence="7">TF-B3 domain-containing protein</fullName>
    </recommendedName>
</protein>
<evidence type="ECO:0000259" key="7">
    <source>
        <dbReference type="PROSITE" id="PS50863"/>
    </source>
</evidence>
<gene>
    <name evidence="8" type="ORF">CQW23_13976</name>
</gene>
<feature type="compositionally biased region" description="Basic and acidic residues" evidence="6">
    <location>
        <begin position="179"/>
        <end position="188"/>
    </location>
</feature>
<dbReference type="PANTHER" id="PTHR34951">
    <property type="entry name" value="B6F COMPLEX SUBUNIT, PUTATIVE, EXPRESSED-RELATED"/>
    <property type="match status" value="1"/>
</dbReference>
<dbReference type="Proteomes" id="UP000224567">
    <property type="component" value="Unassembled WGS sequence"/>
</dbReference>
<reference evidence="8 9" key="1">
    <citation type="journal article" date="2017" name="Genome Biol.">
        <title>New reference genome sequences of hot pepper reveal the massive evolution of plant disease-resistance genes by retroduplication.</title>
        <authorList>
            <person name="Kim S."/>
            <person name="Park J."/>
            <person name="Yeom S.I."/>
            <person name="Kim Y.M."/>
            <person name="Seo E."/>
            <person name="Kim K.T."/>
            <person name="Kim M.S."/>
            <person name="Lee J.M."/>
            <person name="Cheong K."/>
            <person name="Shin H.S."/>
            <person name="Kim S.B."/>
            <person name="Han K."/>
            <person name="Lee J."/>
            <person name="Park M."/>
            <person name="Lee H.A."/>
            <person name="Lee H.Y."/>
            <person name="Lee Y."/>
            <person name="Oh S."/>
            <person name="Lee J.H."/>
            <person name="Choi E."/>
            <person name="Choi E."/>
            <person name="Lee S.E."/>
            <person name="Jeon J."/>
            <person name="Kim H."/>
            <person name="Choi G."/>
            <person name="Song H."/>
            <person name="Lee J."/>
            <person name="Lee S.C."/>
            <person name="Kwon J.K."/>
            <person name="Lee H.Y."/>
            <person name="Koo N."/>
            <person name="Hong Y."/>
            <person name="Kim R.W."/>
            <person name="Kang W.H."/>
            <person name="Huh J.H."/>
            <person name="Kang B.C."/>
            <person name="Yang T.J."/>
            <person name="Lee Y.H."/>
            <person name="Bennetzen J.L."/>
            <person name="Choi D."/>
        </authorList>
    </citation>
    <scope>NUCLEOTIDE SEQUENCE [LARGE SCALE GENOMIC DNA]</scope>
    <source>
        <strain evidence="9">cv. PBC81</strain>
    </source>
</reference>
<dbReference type="STRING" id="33114.A0A2G2WHU3"/>
<evidence type="ECO:0000313" key="8">
    <source>
        <dbReference type="EMBL" id="PHT44818.1"/>
    </source>
</evidence>
<evidence type="ECO:0000256" key="1">
    <source>
        <dbReference type="ARBA" id="ARBA00004123"/>
    </source>
</evidence>
<dbReference type="SMART" id="SM01019">
    <property type="entry name" value="B3"/>
    <property type="match status" value="2"/>
</dbReference>
<keyword evidence="3" id="KW-0238">DNA-binding</keyword>
<dbReference type="GO" id="GO:0005634">
    <property type="term" value="C:nucleus"/>
    <property type="evidence" value="ECO:0007669"/>
    <property type="project" value="UniProtKB-SubCell"/>
</dbReference>
<dbReference type="EMBL" id="MLFT02000006">
    <property type="protein sequence ID" value="PHT44818.1"/>
    <property type="molecule type" value="Genomic_DNA"/>
</dbReference>
<dbReference type="Gene3D" id="2.40.330.10">
    <property type="entry name" value="DNA-binding pseudobarrel domain"/>
    <property type="match status" value="2"/>
</dbReference>
<proteinExistence type="predicted"/>
<feature type="compositionally biased region" description="Acidic residues" evidence="6">
    <location>
        <begin position="189"/>
        <end position="199"/>
    </location>
</feature>
<evidence type="ECO:0000256" key="5">
    <source>
        <dbReference type="ARBA" id="ARBA00023242"/>
    </source>
</evidence>
<feature type="compositionally biased region" description="Basic and acidic residues" evidence="6">
    <location>
        <begin position="101"/>
        <end position="128"/>
    </location>
</feature>
<comment type="caution">
    <text evidence="8">The sequence shown here is derived from an EMBL/GenBank/DDBJ whole genome shotgun (WGS) entry which is preliminary data.</text>
</comment>
<evidence type="ECO:0000256" key="4">
    <source>
        <dbReference type="ARBA" id="ARBA00023163"/>
    </source>
</evidence>